<proteinExistence type="predicted"/>
<name>A0A9D7SIU8_9BACT</name>
<reference evidence="1" key="1">
    <citation type="submission" date="2020-10" db="EMBL/GenBank/DDBJ databases">
        <title>Connecting structure to function with the recovery of over 1000 high-quality activated sludge metagenome-assembled genomes encoding full-length rRNA genes using long-read sequencing.</title>
        <authorList>
            <person name="Singleton C.M."/>
            <person name="Petriglieri F."/>
            <person name="Kristensen J.M."/>
            <person name="Kirkegaard R.H."/>
            <person name="Michaelsen T.Y."/>
            <person name="Andersen M.H."/>
            <person name="Karst S.M."/>
            <person name="Dueholm M.S."/>
            <person name="Nielsen P.H."/>
            <person name="Albertsen M."/>
        </authorList>
    </citation>
    <scope>NUCLEOTIDE SEQUENCE</scope>
    <source>
        <strain evidence="1">Skiv_18-Q3-R9-52_MAXAC.067</strain>
    </source>
</reference>
<organism evidence="1 2">
    <name type="scientific">Candidatus Geothrix skivensis</name>
    <dbReference type="NCBI Taxonomy" id="2954439"/>
    <lineage>
        <taxon>Bacteria</taxon>
        <taxon>Pseudomonadati</taxon>
        <taxon>Acidobacteriota</taxon>
        <taxon>Holophagae</taxon>
        <taxon>Holophagales</taxon>
        <taxon>Holophagaceae</taxon>
        <taxon>Geothrix</taxon>
    </lineage>
</organism>
<accession>A0A9D7SIU8</accession>
<dbReference type="PROSITE" id="PS51257">
    <property type="entry name" value="PROKAR_LIPOPROTEIN"/>
    <property type="match status" value="1"/>
</dbReference>
<evidence type="ECO:0000313" key="1">
    <source>
        <dbReference type="EMBL" id="MBK9797324.1"/>
    </source>
</evidence>
<dbReference type="EMBL" id="JADKIO010000009">
    <property type="protein sequence ID" value="MBK9797324.1"/>
    <property type="molecule type" value="Genomic_DNA"/>
</dbReference>
<dbReference type="InterPro" id="IPR011990">
    <property type="entry name" value="TPR-like_helical_dom_sf"/>
</dbReference>
<dbReference type="Gene3D" id="1.25.40.10">
    <property type="entry name" value="Tetratricopeptide repeat domain"/>
    <property type="match status" value="1"/>
</dbReference>
<protein>
    <recommendedName>
        <fullName evidence="3">Tetratricopeptide repeat protein</fullName>
    </recommendedName>
</protein>
<gene>
    <name evidence="1" type="ORF">IPP58_12665</name>
</gene>
<dbReference type="AlphaFoldDB" id="A0A9D7SIU8"/>
<dbReference type="Proteomes" id="UP000886657">
    <property type="component" value="Unassembled WGS sequence"/>
</dbReference>
<dbReference type="SUPFAM" id="SSF48452">
    <property type="entry name" value="TPR-like"/>
    <property type="match status" value="1"/>
</dbReference>
<comment type="caution">
    <text evidence="1">The sequence shown here is derived from an EMBL/GenBank/DDBJ whole genome shotgun (WGS) entry which is preliminary data.</text>
</comment>
<evidence type="ECO:0000313" key="2">
    <source>
        <dbReference type="Proteomes" id="UP000886657"/>
    </source>
</evidence>
<sequence>MSTQTSRSPRSTLFLGLTFLLLLGGGCGLAWLLARAGVRGPLRIVLIAPRVEAETGLEAAECRALGSLIQDHLEHLGGFAVTNLDELPADPSASLGGARTLLLQPRPRRQGDQLVLSYRFAWGRKLIQAGEPPWRVHTAGALAPDQAFLAFLQSFPEPLRVRPATAVSALLPRGAGAFWDLVRAGAWRFQNLHLPEAIALTERITQQEPDCASAWILLGNLRYRRMLDSPTTFRQQQADTEALLLRGLHLAPFHPRGTFLLSLLKSDNGNQREALTLLLQARRHQPHNPTILTGIAYAARGAGLLPMARRAIDIRDGLAISRLQPQAVDITCLYTGEIQKFETSLQEQPGHLRSASGVLPFYRGYLALVRENHALARQEFRSVVGQASAYPSLLRLSEIYALILEDRKDEAWTKLREYEQERTGMREPDGEFTIRLAEAYALLGDRASAMEMANRAFARGFGCTAWYERSPMLESLRGLPKWNALMQHAKERQALMEDQFPLGLLEDN</sequence>
<evidence type="ECO:0008006" key="3">
    <source>
        <dbReference type="Google" id="ProtNLM"/>
    </source>
</evidence>